<dbReference type="GO" id="GO:0003723">
    <property type="term" value="F:RNA binding"/>
    <property type="evidence" value="ECO:0007669"/>
    <property type="project" value="InterPro"/>
</dbReference>
<evidence type="ECO:0000256" key="1">
    <source>
        <dbReference type="ARBA" id="ARBA00022737"/>
    </source>
</evidence>
<dbReference type="PhylomeDB" id="A0A068V5K9"/>
<keyword evidence="5" id="KW-1185">Reference proteome</keyword>
<accession>A0A068V5K9</accession>
<evidence type="ECO:0008006" key="6">
    <source>
        <dbReference type="Google" id="ProtNLM"/>
    </source>
</evidence>
<dbReference type="InterPro" id="IPR011990">
    <property type="entry name" value="TPR-like_helical_dom_sf"/>
</dbReference>
<dbReference type="PROSITE" id="PS51375">
    <property type="entry name" value="PPR"/>
    <property type="match status" value="3"/>
</dbReference>
<dbReference type="AlphaFoldDB" id="A0A068V5K9"/>
<dbReference type="InterPro" id="IPR046960">
    <property type="entry name" value="PPR_At4g14850-like_plant"/>
</dbReference>
<dbReference type="Pfam" id="PF13041">
    <property type="entry name" value="PPR_2"/>
    <property type="match status" value="2"/>
</dbReference>
<dbReference type="PANTHER" id="PTHR47926">
    <property type="entry name" value="PENTATRICOPEPTIDE REPEAT-CONTAINING PROTEIN"/>
    <property type="match status" value="1"/>
</dbReference>
<evidence type="ECO:0000313" key="5">
    <source>
        <dbReference type="Proteomes" id="UP000295252"/>
    </source>
</evidence>
<evidence type="ECO:0000313" key="4">
    <source>
        <dbReference type="EMBL" id="CDP15794.1"/>
    </source>
</evidence>
<dbReference type="NCBIfam" id="TIGR00756">
    <property type="entry name" value="PPR"/>
    <property type="match status" value="2"/>
</dbReference>
<reference evidence="5" key="1">
    <citation type="journal article" date="2014" name="Science">
        <title>The coffee genome provides insight into the convergent evolution of caffeine biosynthesis.</title>
        <authorList>
            <person name="Denoeud F."/>
            <person name="Carretero-Paulet L."/>
            <person name="Dereeper A."/>
            <person name="Droc G."/>
            <person name="Guyot R."/>
            <person name="Pietrella M."/>
            <person name="Zheng C."/>
            <person name="Alberti A."/>
            <person name="Anthony F."/>
            <person name="Aprea G."/>
            <person name="Aury J.M."/>
            <person name="Bento P."/>
            <person name="Bernard M."/>
            <person name="Bocs S."/>
            <person name="Campa C."/>
            <person name="Cenci A."/>
            <person name="Combes M.C."/>
            <person name="Crouzillat D."/>
            <person name="Da Silva C."/>
            <person name="Daddiego L."/>
            <person name="De Bellis F."/>
            <person name="Dussert S."/>
            <person name="Garsmeur O."/>
            <person name="Gayraud T."/>
            <person name="Guignon V."/>
            <person name="Jahn K."/>
            <person name="Jamilloux V."/>
            <person name="Joet T."/>
            <person name="Labadie K."/>
            <person name="Lan T."/>
            <person name="Leclercq J."/>
            <person name="Lepelley M."/>
            <person name="Leroy T."/>
            <person name="Li L.T."/>
            <person name="Librado P."/>
            <person name="Lopez L."/>
            <person name="Munoz A."/>
            <person name="Noel B."/>
            <person name="Pallavicini A."/>
            <person name="Perrotta G."/>
            <person name="Poncet V."/>
            <person name="Pot D."/>
            <person name="Priyono X."/>
            <person name="Rigoreau M."/>
            <person name="Rouard M."/>
            <person name="Rozas J."/>
            <person name="Tranchant-Dubreuil C."/>
            <person name="VanBuren R."/>
            <person name="Zhang Q."/>
            <person name="Andrade A.C."/>
            <person name="Argout X."/>
            <person name="Bertrand B."/>
            <person name="de Kochko A."/>
            <person name="Graziosi G."/>
            <person name="Henry R.J."/>
            <person name="Jayarama X."/>
            <person name="Ming R."/>
            <person name="Nagai C."/>
            <person name="Rounsley S."/>
            <person name="Sankoff D."/>
            <person name="Giuliano G."/>
            <person name="Albert V.A."/>
            <person name="Wincker P."/>
            <person name="Lashermes P."/>
        </authorList>
    </citation>
    <scope>NUCLEOTIDE SEQUENCE [LARGE SCALE GENOMIC DNA]</scope>
    <source>
        <strain evidence="5">cv. DH200-94</strain>
    </source>
</reference>
<dbReference type="InterPro" id="IPR002885">
    <property type="entry name" value="PPR_rpt"/>
</dbReference>
<evidence type="ECO:0000256" key="2">
    <source>
        <dbReference type="PROSITE-ProRule" id="PRU00708"/>
    </source>
</evidence>
<organism evidence="4 5">
    <name type="scientific">Coffea canephora</name>
    <name type="common">Robusta coffee</name>
    <dbReference type="NCBI Taxonomy" id="49390"/>
    <lineage>
        <taxon>Eukaryota</taxon>
        <taxon>Viridiplantae</taxon>
        <taxon>Streptophyta</taxon>
        <taxon>Embryophyta</taxon>
        <taxon>Tracheophyta</taxon>
        <taxon>Spermatophyta</taxon>
        <taxon>Magnoliopsida</taxon>
        <taxon>eudicotyledons</taxon>
        <taxon>Gunneridae</taxon>
        <taxon>Pentapetalae</taxon>
        <taxon>asterids</taxon>
        <taxon>lamiids</taxon>
        <taxon>Gentianales</taxon>
        <taxon>Rubiaceae</taxon>
        <taxon>Ixoroideae</taxon>
        <taxon>Gardenieae complex</taxon>
        <taxon>Bertiereae - Coffeeae clade</taxon>
        <taxon>Coffeeae</taxon>
        <taxon>Coffea</taxon>
    </lineage>
</organism>
<sequence>MIFKCTRQFSLTPHLRTITSCPLSLPSPSRSPPPPPPPPPSKPPSLSNLADQCLCMHQLKQIHAQMITTGRIRDDNYAASRLLAFCSLSDDGDLNHAFKIFSSIQQPNSFMWNTLIRALASSPTPQRSLSLFVQMRRLCIAPGKHTFPFVLKACSNLKSLCASTQIHVNVLKFGLDSDLHVANGLIRAYSVSGCLSHARKLFDQVSVRNLSIWTTMISGYAQSDCGSEAIQLFHAMITHGFEPNGVTLASVLSACAQSGGLELGGQIHSYMQEKRIELGVILGTALVNMYARNGAFVQARQCFASMQERNIATWNSMICGLAVHGHAKEALDFFKKLEQEKVRPSDITFIGVLSACCHAGLFDFGGRIFHSMSRAYGIQPKIEHYSCMVDLLGRSGKLLEAEELIKGMKWKADVVIWGALLTACKNFKNTDVAERVGKEILALDPQNHGVYVVLSNMYAEAGRWEDVVKLRKFMKEGRMKKTPGWSLVDGAT</sequence>
<feature type="compositionally biased region" description="Pro residues" evidence="3">
    <location>
        <begin position="29"/>
        <end position="43"/>
    </location>
</feature>
<dbReference type="FunFam" id="1.25.40.10:FF:000090">
    <property type="entry name" value="Pentatricopeptide repeat-containing protein, chloroplastic"/>
    <property type="match status" value="1"/>
</dbReference>
<dbReference type="GO" id="GO:0009451">
    <property type="term" value="P:RNA modification"/>
    <property type="evidence" value="ECO:0007669"/>
    <property type="project" value="InterPro"/>
</dbReference>
<dbReference type="InParanoid" id="A0A068V5K9"/>
<dbReference type="Pfam" id="PF01535">
    <property type="entry name" value="PPR"/>
    <property type="match status" value="3"/>
</dbReference>
<dbReference type="SUPFAM" id="SSF48452">
    <property type="entry name" value="TPR-like"/>
    <property type="match status" value="1"/>
</dbReference>
<proteinExistence type="predicted"/>
<dbReference type="OrthoDB" id="426361at2759"/>
<protein>
    <recommendedName>
        <fullName evidence="6">Pentacotripeptide-repeat region of PRORP domain-containing protein</fullName>
    </recommendedName>
</protein>
<dbReference type="InterPro" id="IPR046848">
    <property type="entry name" value="E_motif"/>
</dbReference>
<dbReference type="FunFam" id="1.25.40.10:FF:000470">
    <property type="entry name" value="Pentatricopeptide repeat-containing protein At5g66520"/>
    <property type="match status" value="1"/>
</dbReference>
<dbReference type="Pfam" id="PF20431">
    <property type="entry name" value="E_motif"/>
    <property type="match status" value="1"/>
</dbReference>
<name>A0A068V5K9_COFCA</name>
<dbReference type="PANTHER" id="PTHR47926:SF393">
    <property type="entry name" value="REPEAT-CONTAINING PROTEIN, PUTATIVE-RELATED"/>
    <property type="match status" value="1"/>
</dbReference>
<gene>
    <name evidence="4" type="ORF">GSCOC_T00016627001</name>
</gene>
<feature type="repeat" description="PPR" evidence="2">
    <location>
        <begin position="108"/>
        <end position="142"/>
    </location>
</feature>
<feature type="repeat" description="PPR" evidence="2">
    <location>
        <begin position="209"/>
        <end position="243"/>
    </location>
</feature>
<evidence type="ECO:0000256" key="3">
    <source>
        <dbReference type="SAM" id="MobiDB-lite"/>
    </source>
</evidence>
<feature type="repeat" description="PPR" evidence="2">
    <location>
        <begin position="310"/>
        <end position="344"/>
    </location>
</feature>
<dbReference type="Proteomes" id="UP000295252">
    <property type="component" value="Chromosome II"/>
</dbReference>
<keyword evidence="1" id="KW-0677">Repeat</keyword>
<dbReference type="EMBL" id="HG739194">
    <property type="protein sequence ID" value="CDP15794.1"/>
    <property type="molecule type" value="Genomic_DNA"/>
</dbReference>
<dbReference type="Gramene" id="CDP15794">
    <property type="protein sequence ID" value="CDP15794"/>
    <property type="gene ID" value="GSCOC_T00016627001"/>
</dbReference>
<dbReference type="OMA" id="PSNHGVY"/>
<dbReference type="Gene3D" id="1.25.40.10">
    <property type="entry name" value="Tetratricopeptide repeat domain"/>
    <property type="match status" value="4"/>
</dbReference>
<feature type="region of interest" description="Disordered" evidence="3">
    <location>
        <begin position="22"/>
        <end position="45"/>
    </location>
</feature>